<dbReference type="InterPro" id="IPR052196">
    <property type="entry name" value="Bact_Kbp"/>
</dbReference>
<dbReference type="PANTHER" id="PTHR34700:SF3">
    <property type="entry name" value="PHAGE-LIKE ELEMENT PBSX PROTEIN XKDQ"/>
    <property type="match status" value="1"/>
</dbReference>
<dbReference type="PROSITE" id="PS51782">
    <property type="entry name" value="LYSM"/>
    <property type="match status" value="1"/>
</dbReference>
<sequence>MMTRLRGLLALLGLATILVGLPSLLIAVNHIGAPRFGWTWNGLLQALTSPDDGTLLFTVLKLAGWIAWAILTLAVALELISRARNLPVPQIRGLRLPQSMARGLVAAAAALFVAAGTMTAAAPSLAQPQPVPAAAPAHVSVPSDHAARHAPVKSQRADKPSQSKQQRTWTVKRGDTLSEIALETTGRAANYPKLFRASKSTTQPDGRHLSDADLIYPGWKITIPSTASKPVTSRHEPNQRSTKTSTPKLPGPKADTPTASTHRPGETATPSATAGTSGPSATTSSQGADDTTAATAADQSPAWLLSGLAGAGALLAGGLWITLRRRRAVQFRTRRPGRTIATPDPALAPVEKTLHQQGAPTGEIVVSIDAILRRLVATLKAAADPIPALVGVDVTEHHLTARFAHSVQLGEPWTCLDSEDAQVWRVDRDADLDLVGPLESDSPPPWPQLVCLGTDGSGWRLINLEAFGIISFTGNSTYAADLARYLGTELAVSPWARDVEIDCLEVCPELVALDPGRIRHHPASTDIIPNQVAAAIHINERLEGQQSLETARVTFAGDELWASRILICGNAQADDLDVLTELIADQPRRTATAVVIVDDPHGHGGITMRLTDDGRLLAPQLGLDLVVNGLTEDEARGCAALIAAGRAEEGEPMPEPAIAAEPSWASMANAAGALRSGLTLPRSSAQPDASSVLPEPDDTYLARTANTELDLEELAPLVPAHVRARVEAIDPTLDDDLEQWRRQSSARPRVQVLGPIKVRVGSGGDPARAAARMGYYTELVAFLCTRPEGATTAEVADAFGLSDARVRRDMSVVRSWLGIDPDSGHPFLPDAMKAPQAAQRGVGLYALQDVLFDADLFRRLRLRGEARGRHGLQDLCNALELVTGPPFDAMRSRVGVWLSETHLDQHLQCAIVDVAHIVSTIALGADEPDLARYAAELASRVAPNEATPQLDLAAVLAFAGQAGAAAIVARRVATWRDDSGEPPPDLSRRAEQILRTHKWLAEGGKAS</sequence>
<feature type="compositionally biased region" description="Low complexity" evidence="1">
    <location>
        <begin position="267"/>
        <end position="294"/>
    </location>
</feature>
<evidence type="ECO:0000256" key="1">
    <source>
        <dbReference type="SAM" id="MobiDB-lite"/>
    </source>
</evidence>
<dbReference type="PANTHER" id="PTHR34700">
    <property type="entry name" value="POTASSIUM BINDING PROTEIN KBP"/>
    <property type="match status" value="1"/>
</dbReference>
<dbReference type="AlphaFoldDB" id="A0A2N9JDL3"/>
<evidence type="ECO:0000313" key="5">
    <source>
        <dbReference type="Proteomes" id="UP000238164"/>
    </source>
</evidence>
<dbReference type="KEGG" id="mgg:MPLG2_0827"/>
<dbReference type="OrthoDB" id="8444614at2"/>
<feature type="domain" description="LysM" evidence="3">
    <location>
        <begin position="167"/>
        <end position="223"/>
    </location>
</feature>
<keyword evidence="5" id="KW-1185">Reference proteome</keyword>
<dbReference type="InterPro" id="IPR036779">
    <property type="entry name" value="LysM_dom_sf"/>
</dbReference>
<evidence type="ECO:0000256" key="2">
    <source>
        <dbReference type="SAM" id="Phobius"/>
    </source>
</evidence>
<feature type="compositionally biased region" description="Low complexity" evidence="1">
    <location>
        <begin position="133"/>
        <end position="143"/>
    </location>
</feature>
<protein>
    <submittedName>
        <fullName evidence="4">Putative membrane protein</fullName>
    </submittedName>
</protein>
<feature type="region of interest" description="Disordered" evidence="1">
    <location>
        <begin position="133"/>
        <end position="172"/>
    </location>
</feature>
<name>A0A2N9JDL3_9ACTN</name>
<dbReference type="Gene3D" id="3.10.350.10">
    <property type="entry name" value="LysM domain"/>
    <property type="match status" value="1"/>
</dbReference>
<gene>
    <name evidence="4" type="ORF">MPLG2_0827</name>
</gene>
<evidence type="ECO:0000313" key="4">
    <source>
        <dbReference type="EMBL" id="SPD85863.1"/>
    </source>
</evidence>
<dbReference type="CDD" id="cd00118">
    <property type="entry name" value="LysM"/>
    <property type="match status" value="1"/>
</dbReference>
<dbReference type="InterPro" id="IPR018392">
    <property type="entry name" value="LysM"/>
</dbReference>
<organism evidence="4 5">
    <name type="scientific">Micropruina glycogenica</name>
    <dbReference type="NCBI Taxonomy" id="75385"/>
    <lineage>
        <taxon>Bacteria</taxon>
        <taxon>Bacillati</taxon>
        <taxon>Actinomycetota</taxon>
        <taxon>Actinomycetes</taxon>
        <taxon>Propionibacteriales</taxon>
        <taxon>Nocardioidaceae</taxon>
        <taxon>Micropruina</taxon>
    </lineage>
</organism>
<accession>A0A2N9JDL3</accession>
<feature type="transmembrane region" description="Helical" evidence="2">
    <location>
        <begin position="62"/>
        <end position="80"/>
    </location>
</feature>
<keyword evidence="2" id="KW-0812">Transmembrane</keyword>
<evidence type="ECO:0000259" key="3">
    <source>
        <dbReference type="PROSITE" id="PS51782"/>
    </source>
</evidence>
<proteinExistence type="predicted"/>
<keyword evidence="2" id="KW-1133">Transmembrane helix</keyword>
<reference evidence="4 5" key="1">
    <citation type="submission" date="2018-02" db="EMBL/GenBank/DDBJ databases">
        <authorList>
            <person name="Cohen D.B."/>
            <person name="Kent A.D."/>
        </authorList>
    </citation>
    <scope>NUCLEOTIDE SEQUENCE [LARGE SCALE GENOMIC DNA]</scope>
    <source>
        <strain evidence="4">1</strain>
    </source>
</reference>
<dbReference type="EMBL" id="LT985188">
    <property type="protein sequence ID" value="SPD85863.1"/>
    <property type="molecule type" value="Genomic_DNA"/>
</dbReference>
<keyword evidence="2" id="KW-0472">Membrane</keyword>
<feature type="transmembrane region" description="Helical" evidence="2">
    <location>
        <begin position="302"/>
        <end position="323"/>
    </location>
</feature>
<feature type="region of interest" description="Disordered" evidence="1">
    <location>
        <begin position="224"/>
        <end position="294"/>
    </location>
</feature>
<dbReference type="Proteomes" id="UP000238164">
    <property type="component" value="Chromosome 1"/>
</dbReference>
<dbReference type="RefSeq" id="WP_105184997.1">
    <property type="nucleotide sequence ID" value="NZ_BAAAGO010000041.1"/>
</dbReference>